<dbReference type="PANTHER" id="PTHR47942">
    <property type="entry name" value="TETRATRICOPEPTIDE REPEAT (TPR)-LIKE SUPERFAMILY PROTEIN-RELATED"/>
    <property type="match status" value="1"/>
</dbReference>
<organism evidence="2">
    <name type="scientific">Ditylum brightwellii</name>
    <dbReference type="NCBI Taxonomy" id="49249"/>
    <lineage>
        <taxon>Eukaryota</taxon>
        <taxon>Sar</taxon>
        <taxon>Stramenopiles</taxon>
        <taxon>Ochrophyta</taxon>
        <taxon>Bacillariophyta</taxon>
        <taxon>Mediophyceae</taxon>
        <taxon>Lithodesmiophycidae</taxon>
        <taxon>Lithodesmiales</taxon>
        <taxon>Lithodesmiaceae</taxon>
        <taxon>Ditylum</taxon>
    </lineage>
</organism>
<dbReference type="EMBL" id="HBNS01002838">
    <property type="protein sequence ID" value="CAE4582509.1"/>
    <property type="molecule type" value="Transcribed_RNA"/>
</dbReference>
<dbReference type="InterPro" id="IPR051222">
    <property type="entry name" value="PPR/CCM1_RNA-binding"/>
</dbReference>
<evidence type="ECO:0008006" key="3">
    <source>
        <dbReference type="Google" id="ProtNLM"/>
    </source>
</evidence>
<dbReference type="InterPro" id="IPR011990">
    <property type="entry name" value="TPR-like_helical_dom_sf"/>
</dbReference>
<dbReference type="AlphaFoldDB" id="A0A7S4QG09"/>
<keyword evidence="1" id="KW-0677">Repeat</keyword>
<reference evidence="2" key="1">
    <citation type="submission" date="2021-01" db="EMBL/GenBank/DDBJ databases">
        <authorList>
            <person name="Corre E."/>
            <person name="Pelletier E."/>
            <person name="Niang G."/>
            <person name="Scheremetjew M."/>
            <person name="Finn R."/>
            <person name="Kale V."/>
            <person name="Holt S."/>
            <person name="Cochrane G."/>
            <person name="Meng A."/>
            <person name="Brown T."/>
            <person name="Cohen L."/>
        </authorList>
    </citation>
    <scope>NUCLEOTIDE SEQUENCE</scope>
    <source>
        <strain evidence="2">GSO104</strain>
    </source>
</reference>
<evidence type="ECO:0000256" key="1">
    <source>
        <dbReference type="ARBA" id="ARBA00022737"/>
    </source>
</evidence>
<evidence type="ECO:0000313" key="2">
    <source>
        <dbReference type="EMBL" id="CAE4582509.1"/>
    </source>
</evidence>
<dbReference type="Gene3D" id="1.25.40.10">
    <property type="entry name" value="Tetratricopeptide repeat domain"/>
    <property type="match status" value="2"/>
</dbReference>
<name>A0A7S4QG09_9STRA</name>
<sequence length="779" mass="87464">MASYSSVSSFQKRRIVSNTPKKFYLKHVSSLSFTSSSSSGDTQSPSKPIVYQHRCYTQNAQHQISSQGRFYKNHILSQSPLQKSIRTIQQQQRHSYGSLSAKVAEIAAAAAASFTDTESTNNTKHDSEKNDKLEALQELLEDPTLFSAQLESFASTGSASKQSARTAESLLRLVVDAYLNELSSSSRKKISKDEEVVIIKDDGPKLLSSMMDVLPHLPPRIEEKMKRYRNSRGSVGAFSSQNFNASIRKRRDVTRNTLVNVEVQPTADLFFKCIEAWRKSGSKVAPDRAEDLLIALCDLYNLTGRDDESLRPTTEIFNAVMDCWPNSNRGVEAAVRCEQFLHYMIATSFDNGTVVVKPDTASFGIVLDCWAKASYLERGKDGHECAKRSEEILEWIELLRQSSSFSDDNRDGYYSNVQPNADCFASVINAWAYRCTHTSAIRAMRIFDLMLDIYSATGDKRMKPTTRAYYAVLSAWARSGSKNSAEKAEDILRHMDTLTCDVADDDGDDDVVRPNVHCFNAAIMAHAHSRGGVESARRAESLLDWMEELYRSGDEGAKPNTRSYRLVMSAWAWSRSHDAPLRTESILERMMDANKAGNIHIIPSSSDFNTVISCCAYVKQLSSNGLETKSDAETALLGVTERGEGDPLRVAFSTLDALGEFPHSSANSTTFATLIKACAAHLPPGAERNLWVQELFQTCSDLGLVDQRVLSQLRRAVPKDHYISLREEHENFRLSSKPTAEEYLMETHDEERIKEEEDDDMIELEDEMEDEFVMVERDY</sequence>
<accession>A0A7S4QG09</accession>
<gene>
    <name evidence="2" type="ORF">DBRI00130_LOCUS2281</name>
</gene>
<proteinExistence type="predicted"/>
<protein>
    <recommendedName>
        <fullName evidence="3">Pentacotripeptide-repeat region of PRORP domain-containing protein</fullName>
    </recommendedName>
</protein>
<dbReference type="PANTHER" id="PTHR47942:SF63">
    <property type="entry name" value="PENTATRICOPEPTIDE REPEAT-CONTAINING PROTEIN"/>
    <property type="match status" value="1"/>
</dbReference>